<dbReference type="InterPro" id="IPR045980">
    <property type="entry name" value="DUF5936"/>
</dbReference>
<name>A0ABS7FX03_9ACTN</name>
<keyword evidence="3 6" id="KW-0812">Transmembrane</keyword>
<evidence type="ECO:0000313" key="10">
    <source>
        <dbReference type="Proteomes" id="UP000774570"/>
    </source>
</evidence>
<organism evidence="9 10">
    <name type="scientific">Actinomadura parmotrematis</name>
    <dbReference type="NCBI Taxonomy" id="2864039"/>
    <lineage>
        <taxon>Bacteria</taxon>
        <taxon>Bacillati</taxon>
        <taxon>Actinomycetota</taxon>
        <taxon>Actinomycetes</taxon>
        <taxon>Streptosporangiales</taxon>
        <taxon>Thermomonosporaceae</taxon>
        <taxon>Actinomadura</taxon>
    </lineage>
</organism>
<dbReference type="Proteomes" id="UP000774570">
    <property type="component" value="Unassembled WGS sequence"/>
</dbReference>
<dbReference type="PANTHER" id="PTHR35007:SF2">
    <property type="entry name" value="PILUS ASSEMBLE PROTEIN"/>
    <property type="match status" value="1"/>
</dbReference>
<dbReference type="RefSeq" id="WP_220168176.1">
    <property type="nucleotide sequence ID" value="NZ_JAIBOA010000013.1"/>
</dbReference>
<feature type="transmembrane region" description="Helical" evidence="6">
    <location>
        <begin position="262"/>
        <end position="284"/>
    </location>
</feature>
<evidence type="ECO:0000256" key="2">
    <source>
        <dbReference type="ARBA" id="ARBA00022475"/>
    </source>
</evidence>
<gene>
    <name evidence="9" type="ORF">K1Y72_21405</name>
</gene>
<evidence type="ECO:0000256" key="5">
    <source>
        <dbReference type="ARBA" id="ARBA00023136"/>
    </source>
</evidence>
<dbReference type="PANTHER" id="PTHR35007">
    <property type="entry name" value="INTEGRAL MEMBRANE PROTEIN-RELATED"/>
    <property type="match status" value="1"/>
</dbReference>
<sequence length="296" mass="31600">MTVLLLAAGAALCVLVGVWGFALRTSGDRVAVGLVEVPRGARKGSEVFILDRVADLLGTPFARPAADLVAPWRARIRKRIDAAGRPGGLTVEGHARRVAGYAVLFGLLGLGLAVKGHPFLGFLVACGVVQPEVNLYGKKVTRQDDIQRSMPDFLDVLAVTVSAGLSFRLALSRVTENMPGALADEFTVALQQMELGTPRRDAFEDMRERNNSEALNQFVTALLQAEELGAPLNAALTDIGNDMRRDSAQWAKRKAQRTTPKITAVTMGMTLPALMLVVISALWYGSGVGSGGLFGF</sequence>
<evidence type="ECO:0000256" key="4">
    <source>
        <dbReference type="ARBA" id="ARBA00022989"/>
    </source>
</evidence>
<evidence type="ECO:0000256" key="1">
    <source>
        <dbReference type="ARBA" id="ARBA00004651"/>
    </source>
</evidence>
<dbReference type="Pfam" id="PF00482">
    <property type="entry name" value="T2SSF"/>
    <property type="match status" value="1"/>
</dbReference>
<evidence type="ECO:0000259" key="7">
    <source>
        <dbReference type="Pfam" id="PF00482"/>
    </source>
</evidence>
<proteinExistence type="predicted"/>
<comment type="caution">
    <text evidence="9">The sequence shown here is derived from an EMBL/GenBank/DDBJ whole genome shotgun (WGS) entry which is preliminary data.</text>
</comment>
<keyword evidence="4 6" id="KW-1133">Transmembrane helix</keyword>
<dbReference type="Gene3D" id="1.20.81.30">
    <property type="entry name" value="Type II secretion system (T2SS), domain F"/>
    <property type="match status" value="1"/>
</dbReference>
<dbReference type="EMBL" id="JAIBOA010000013">
    <property type="protein sequence ID" value="MBW8484954.1"/>
    <property type="molecule type" value="Genomic_DNA"/>
</dbReference>
<reference evidence="9 10" key="1">
    <citation type="submission" date="2021-07" db="EMBL/GenBank/DDBJ databases">
        <title>Actinomadura sp. PM05-2 isolated from lichen.</title>
        <authorList>
            <person name="Somphong A."/>
            <person name="Phongsopitanun W."/>
            <person name="Tanasupawat S."/>
            <person name="Peongsungnone V."/>
        </authorList>
    </citation>
    <scope>NUCLEOTIDE SEQUENCE [LARGE SCALE GENOMIC DNA]</scope>
    <source>
        <strain evidence="9 10">PM05-2</strain>
    </source>
</reference>
<evidence type="ECO:0000256" key="6">
    <source>
        <dbReference type="SAM" id="Phobius"/>
    </source>
</evidence>
<feature type="domain" description="Type II secretion system protein GspF" evidence="7">
    <location>
        <begin position="153"/>
        <end position="279"/>
    </location>
</feature>
<feature type="domain" description="DUF5936" evidence="8">
    <location>
        <begin position="4"/>
        <end position="135"/>
    </location>
</feature>
<dbReference type="InterPro" id="IPR042094">
    <property type="entry name" value="T2SS_GspF_sf"/>
</dbReference>
<keyword evidence="10" id="KW-1185">Reference proteome</keyword>
<dbReference type="Pfam" id="PF19359">
    <property type="entry name" value="DUF5936"/>
    <property type="match status" value="1"/>
</dbReference>
<keyword evidence="5 6" id="KW-0472">Membrane</keyword>
<dbReference type="InterPro" id="IPR018076">
    <property type="entry name" value="T2SS_GspF_dom"/>
</dbReference>
<evidence type="ECO:0000313" key="9">
    <source>
        <dbReference type="EMBL" id="MBW8484954.1"/>
    </source>
</evidence>
<accession>A0ABS7FX03</accession>
<protein>
    <submittedName>
        <fullName evidence="9">Type II secretion system F family protein</fullName>
    </submittedName>
</protein>
<evidence type="ECO:0000259" key="8">
    <source>
        <dbReference type="Pfam" id="PF19359"/>
    </source>
</evidence>
<comment type="subcellular location">
    <subcellularLocation>
        <location evidence="1">Cell membrane</location>
        <topology evidence="1">Multi-pass membrane protein</topology>
    </subcellularLocation>
</comment>
<keyword evidence="2" id="KW-1003">Cell membrane</keyword>
<evidence type="ECO:0000256" key="3">
    <source>
        <dbReference type="ARBA" id="ARBA00022692"/>
    </source>
</evidence>